<feature type="compositionally biased region" description="Polar residues" evidence="5">
    <location>
        <begin position="37"/>
        <end position="57"/>
    </location>
</feature>
<feature type="compositionally biased region" description="Polar residues" evidence="5">
    <location>
        <begin position="195"/>
        <end position="207"/>
    </location>
</feature>
<dbReference type="Pfam" id="PF12253">
    <property type="entry name" value="CAF1A_dimeriz"/>
    <property type="match status" value="1"/>
</dbReference>
<evidence type="ECO:0000256" key="2">
    <source>
        <dbReference type="ARBA" id="ARBA00022763"/>
    </source>
</evidence>
<feature type="domain" description="Chromatin assembly factor 1 subunit Cac1-like C-terminal" evidence="7">
    <location>
        <begin position="580"/>
        <end position="633"/>
    </location>
</feature>
<sequence length="638" mass="72163">MASPNSLKRRYEEACLNEPPNKNPEFHATTAEIAASNYPSSPQNQGSFSAFPGSTHNGPPPLRPAAQETALHAHPDSTTPVVEKANKRPKLTFAEKEARRIEKELKDKQRAEELAKREEEKLQREKEKAEREKDRLAKVEERRLKEEERKKAKDEKDRLREEEKAKKEEERQKKEEEKSKKARSQLRLNAFFGQPSLTRSSTASPSREGSAPLGSPQNSSADIDAVGIRQHRSRSPSLTPRKPQIPEFERAFPPFFLQSHTSLAPPHRFARDEAGLEWITKRIDTTISKGGEESKASTVPNFTQLLHIRPKHPTSSEPRFRVKDIITQMDGHSKHPIDLTDSVQSPSRKPEEMLKEVPMKFLKFREDVRPPYIGTCSRFTHTSVPKMARKPCEPNLPGVDYDYDSEAEWEEPEEGEDLDSEGEEEAEDEDEDEMEGFLDDEDTGDGKMVKRRPLLGDQEPACSGICWAGESTTDHSAYNIDILLEVPMFPIDPYSTSYWQQPTPTKAANPTSVPPHQSVLMEPPRVPLNPINVSNLPLQAQQHLQPLDATKPRLPLPGAHTNDSHAPKQPKRFIPNELVEDFKSAVFGSDMTKLGLVEQLKKKFPKQSKDVIRDSLDMIAERVGPTKADKKWVPRAGT</sequence>
<dbReference type="GO" id="GO:0006281">
    <property type="term" value="P:DNA repair"/>
    <property type="evidence" value="ECO:0007669"/>
    <property type="project" value="UniProtKB-KW"/>
</dbReference>
<name>A0AA43TNP5_9LECA</name>
<dbReference type="GO" id="GO:0006334">
    <property type="term" value="P:nucleosome assembly"/>
    <property type="evidence" value="ECO:0007669"/>
    <property type="project" value="TreeGrafter"/>
</dbReference>
<evidence type="ECO:0000259" key="6">
    <source>
        <dbReference type="Pfam" id="PF12253"/>
    </source>
</evidence>
<gene>
    <name evidence="8" type="primary">RLF2</name>
    <name evidence="8" type="ORF">OHK93_003875</name>
</gene>
<evidence type="ECO:0000256" key="5">
    <source>
        <dbReference type="SAM" id="MobiDB-lite"/>
    </source>
</evidence>
<dbReference type="InterPro" id="IPR022043">
    <property type="entry name" value="CAF1A_DD"/>
</dbReference>
<keyword evidence="2" id="KW-0227">DNA damage</keyword>
<dbReference type="GO" id="GO:0033186">
    <property type="term" value="C:CAF-1 complex"/>
    <property type="evidence" value="ECO:0007669"/>
    <property type="project" value="TreeGrafter"/>
</dbReference>
<feature type="region of interest" description="Disordered" evidence="5">
    <location>
        <begin position="549"/>
        <end position="570"/>
    </location>
</feature>
<evidence type="ECO:0000313" key="8">
    <source>
        <dbReference type="EMBL" id="MDI1485686.1"/>
    </source>
</evidence>
<dbReference type="InterPro" id="IPR048800">
    <property type="entry name" value="Cac1-like_C"/>
</dbReference>
<feature type="compositionally biased region" description="Basic and acidic residues" evidence="5">
    <location>
        <begin position="93"/>
        <end position="179"/>
    </location>
</feature>
<keyword evidence="4" id="KW-0539">Nucleus</keyword>
<feature type="region of interest" description="Disordered" evidence="5">
    <location>
        <begin position="391"/>
        <end position="453"/>
    </location>
</feature>
<feature type="region of interest" description="Disordered" evidence="5">
    <location>
        <begin position="1"/>
        <end position="244"/>
    </location>
</feature>
<dbReference type="Pfam" id="PF21796">
    <property type="entry name" value="Cac1_C"/>
    <property type="match status" value="1"/>
</dbReference>
<protein>
    <submittedName>
        <fullName evidence="8">Chromatin assembly factor-I (CAF-I) p90 subunit</fullName>
    </submittedName>
</protein>
<dbReference type="PANTHER" id="PTHR15272">
    <property type="entry name" value="CHROMATIN ASSEMBLY FACTOR 1 SUBUNIT A CAF-1 SUBUNIT A"/>
    <property type="match status" value="1"/>
</dbReference>
<keyword evidence="9" id="KW-1185">Reference proteome</keyword>
<evidence type="ECO:0000256" key="1">
    <source>
        <dbReference type="ARBA" id="ARBA00004123"/>
    </source>
</evidence>
<comment type="caution">
    <text evidence="8">The sequence shown here is derived from an EMBL/GenBank/DDBJ whole genome shotgun (WGS) entry which is preliminary data.</text>
</comment>
<organism evidence="8 9">
    <name type="scientific">Ramalina farinacea</name>
    <dbReference type="NCBI Taxonomy" id="258253"/>
    <lineage>
        <taxon>Eukaryota</taxon>
        <taxon>Fungi</taxon>
        <taxon>Dikarya</taxon>
        <taxon>Ascomycota</taxon>
        <taxon>Pezizomycotina</taxon>
        <taxon>Lecanoromycetes</taxon>
        <taxon>OSLEUM clade</taxon>
        <taxon>Lecanoromycetidae</taxon>
        <taxon>Lecanorales</taxon>
        <taxon>Lecanorineae</taxon>
        <taxon>Ramalinaceae</taxon>
        <taxon>Ramalina</taxon>
    </lineage>
</organism>
<evidence type="ECO:0000259" key="7">
    <source>
        <dbReference type="Pfam" id="PF21796"/>
    </source>
</evidence>
<evidence type="ECO:0000256" key="3">
    <source>
        <dbReference type="ARBA" id="ARBA00023204"/>
    </source>
</evidence>
<feature type="domain" description="Chromatin assembly factor 1 subunit A dimerization" evidence="6">
    <location>
        <begin position="360"/>
        <end position="433"/>
    </location>
</feature>
<evidence type="ECO:0000313" key="9">
    <source>
        <dbReference type="Proteomes" id="UP001161017"/>
    </source>
</evidence>
<dbReference type="Proteomes" id="UP001161017">
    <property type="component" value="Unassembled WGS sequence"/>
</dbReference>
<reference evidence="8" key="1">
    <citation type="journal article" date="2023" name="Genome Biol. Evol.">
        <title>First Whole Genome Sequence and Flow Cytometry Genome Size Data for the Lichen-Forming Fungus Ramalina farinacea (Ascomycota).</title>
        <authorList>
            <person name="Llewellyn T."/>
            <person name="Mian S."/>
            <person name="Hill R."/>
            <person name="Leitch I.J."/>
            <person name="Gaya E."/>
        </authorList>
    </citation>
    <scope>NUCLEOTIDE SEQUENCE</scope>
    <source>
        <strain evidence="8">LIQ254RAFAR</strain>
    </source>
</reference>
<dbReference type="EMBL" id="JAPUFD010000002">
    <property type="protein sequence ID" value="MDI1485686.1"/>
    <property type="molecule type" value="Genomic_DNA"/>
</dbReference>
<dbReference type="PANTHER" id="PTHR15272:SF0">
    <property type="entry name" value="CHROMATIN ASSEMBLY FACTOR 1 SUBUNIT A"/>
    <property type="match status" value="1"/>
</dbReference>
<feature type="compositionally biased region" description="Acidic residues" evidence="5">
    <location>
        <begin position="401"/>
        <end position="443"/>
    </location>
</feature>
<dbReference type="GO" id="GO:0005634">
    <property type="term" value="C:nucleus"/>
    <property type="evidence" value="ECO:0007669"/>
    <property type="project" value="UniProtKB-SubCell"/>
</dbReference>
<comment type="subcellular location">
    <subcellularLocation>
        <location evidence="1">Nucleus</location>
    </subcellularLocation>
</comment>
<proteinExistence type="predicted"/>
<dbReference type="AlphaFoldDB" id="A0AA43TNP5"/>
<accession>A0AA43TNP5</accession>
<keyword evidence="3" id="KW-0234">DNA repair</keyword>
<evidence type="ECO:0000256" key="4">
    <source>
        <dbReference type="ARBA" id="ARBA00023242"/>
    </source>
</evidence>